<organism evidence="8 9">
    <name type="scientific">Nocardia brasiliensis</name>
    <dbReference type="NCBI Taxonomy" id="37326"/>
    <lineage>
        <taxon>Bacteria</taxon>
        <taxon>Bacillati</taxon>
        <taxon>Actinomycetota</taxon>
        <taxon>Actinomycetes</taxon>
        <taxon>Mycobacteriales</taxon>
        <taxon>Nocardiaceae</taxon>
        <taxon>Nocardia</taxon>
    </lineage>
</organism>
<dbReference type="Gene3D" id="1.10.510.10">
    <property type="entry name" value="Transferase(Phosphotransferase) domain 1"/>
    <property type="match status" value="1"/>
</dbReference>
<dbReference type="InterPro" id="IPR011009">
    <property type="entry name" value="Kinase-like_dom_sf"/>
</dbReference>
<keyword evidence="6" id="KW-0067">ATP-binding</keyword>
<feature type="domain" description="Protein kinase" evidence="7">
    <location>
        <begin position="15"/>
        <end position="116"/>
    </location>
</feature>
<dbReference type="AlphaFoldDB" id="A0A6G9XNC7"/>
<dbReference type="GO" id="GO:0005524">
    <property type="term" value="F:ATP binding"/>
    <property type="evidence" value="ECO:0007669"/>
    <property type="project" value="UniProtKB-KW"/>
</dbReference>
<evidence type="ECO:0000313" key="8">
    <source>
        <dbReference type="EMBL" id="QIS02414.1"/>
    </source>
</evidence>
<reference evidence="8 9" key="1">
    <citation type="journal article" date="2019" name="ACS Chem. Biol.">
        <title>Identification and Mobilization of a Cryptic Antibiotic Biosynthesis Gene Locus from a Human-Pathogenic Nocardia Isolate.</title>
        <authorList>
            <person name="Herisse M."/>
            <person name="Ishida K."/>
            <person name="Porter J.L."/>
            <person name="Howden B."/>
            <person name="Hertweck C."/>
            <person name="Stinear T.P."/>
            <person name="Pidot S.J."/>
        </authorList>
    </citation>
    <scope>NUCLEOTIDE SEQUENCE [LARGE SCALE GENOMIC DNA]</scope>
    <source>
        <strain evidence="8 9">AUSMDU00024985</strain>
    </source>
</reference>
<dbReference type="PROSITE" id="PS50011">
    <property type="entry name" value="PROTEIN_KINASE_DOM"/>
    <property type="match status" value="1"/>
</dbReference>
<proteinExistence type="predicted"/>
<dbReference type="PANTHER" id="PTHR43289">
    <property type="entry name" value="MITOGEN-ACTIVATED PROTEIN KINASE KINASE KINASE 20-RELATED"/>
    <property type="match status" value="1"/>
</dbReference>
<keyword evidence="2" id="KW-0723">Serine/threonine-protein kinase</keyword>
<evidence type="ECO:0000256" key="6">
    <source>
        <dbReference type="ARBA" id="ARBA00022840"/>
    </source>
</evidence>
<dbReference type="RefSeq" id="WP_167461509.1">
    <property type="nucleotide sequence ID" value="NZ_CP046171.1"/>
</dbReference>
<keyword evidence="5 8" id="KW-0418">Kinase</keyword>
<gene>
    <name evidence="8" type="ORF">F5X71_08830</name>
</gene>
<dbReference type="Pfam" id="PF00069">
    <property type="entry name" value="Pkinase"/>
    <property type="match status" value="1"/>
</dbReference>
<evidence type="ECO:0000256" key="5">
    <source>
        <dbReference type="ARBA" id="ARBA00022777"/>
    </source>
</evidence>
<dbReference type="Proteomes" id="UP000501705">
    <property type="component" value="Chromosome"/>
</dbReference>
<keyword evidence="4" id="KW-0547">Nucleotide-binding</keyword>
<dbReference type="PANTHER" id="PTHR43289:SF6">
    <property type="entry name" value="SERINE_THREONINE-PROTEIN KINASE NEKL-3"/>
    <property type="match status" value="1"/>
</dbReference>
<dbReference type="EC" id="2.7.11.1" evidence="1"/>
<dbReference type="GO" id="GO:0004674">
    <property type="term" value="F:protein serine/threonine kinase activity"/>
    <property type="evidence" value="ECO:0007669"/>
    <property type="project" value="UniProtKB-KW"/>
</dbReference>
<evidence type="ECO:0000256" key="4">
    <source>
        <dbReference type="ARBA" id="ARBA00022741"/>
    </source>
</evidence>
<evidence type="ECO:0000256" key="1">
    <source>
        <dbReference type="ARBA" id="ARBA00012513"/>
    </source>
</evidence>
<dbReference type="EMBL" id="CP046171">
    <property type="protein sequence ID" value="QIS02414.1"/>
    <property type="molecule type" value="Genomic_DNA"/>
</dbReference>
<accession>A0A6G9XNC7</accession>
<evidence type="ECO:0000313" key="9">
    <source>
        <dbReference type="Proteomes" id="UP000501705"/>
    </source>
</evidence>
<evidence type="ECO:0000256" key="3">
    <source>
        <dbReference type="ARBA" id="ARBA00022679"/>
    </source>
</evidence>
<evidence type="ECO:0000256" key="2">
    <source>
        <dbReference type="ARBA" id="ARBA00022527"/>
    </source>
</evidence>
<dbReference type="InterPro" id="IPR000719">
    <property type="entry name" value="Prot_kinase_dom"/>
</dbReference>
<dbReference type="SUPFAM" id="SSF56112">
    <property type="entry name" value="Protein kinase-like (PK-like)"/>
    <property type="match status" value="1"/>
</dbReference>
<evidence type="ECO:0000259" key="7">
    <source>
        <dbReference type="PROSITE" id="PS50011"/>
    </source>
</evidence>
<sequence>MTEQGERVREALPAYDIGAELGRGGCGVVLAGTHRRLRRPVAIKQVPAQFVHGERVRRRFVAEARMLAAIDHPHVVRVFDYLEHEELCLLVMEYLPGGKRRRYLRRTRRRTPPATE</sequence>
<protein>
    <recommendedName>
        <fullName evidence="1">non-specific serine/threonine protein kinase</fullName>
        <ecNumber evidence="1">2.7.11.1</ecNumber>
    </recommendedName>
</protein>
<keyword evidence="3" id="KW-0808">Transferase</keyword>
<name>A0A6G9XNC7_NOCBR</name>